<feature type="region of interest" description="Disordered" evidence="1">
    <location>
        <begin position="218"/>
        <end position="254"/>
    </location>
</feature>
<evidence type="ECO:0000313" key="3">
    <source>
        <dbReference type="EMBL" id="MFC0864157.1"/>
    </source>
</evidence>
<organism evidence="3 4">
    <name type="scientific">Sphaerimonospora cavernae</name>
    <dbReference type="NCBI Taxonomy" id="1740611"/>
    <lineage>
        <taxon>Bacteria</taxon>
        <taxon>Bacillati</taxon>
        <taxon>Actinomycetota</taxon>
        <taxon>Actinomycetes</taxon>
        <taxon>Streptosporangiales</taxon>
        <taxon>Streptosporangiaceae</taxon>
        <taxon>Sphaerimonospora</taxon>
    </lineage>
</organism>
<gene>
    <name evidence="3" type="ORF">ACFHYQ_17825</name>
</gene>
<keyword evidence="2" id="KW-0472">Membrane</keyword>
<protein>
    <recommendedName>
        <fullName evidence="5">Capsular polysaccharide biosynthesis protein</fullName>
    </recommendedName>
</protein>
<proteinExistence type="predicted"/>
<dbReference type="RefSeq" id="WP_394302278.1">
    <property type="nucleotide sequence ID" value="NZ_JBHMQT010000037.1"/>
</dbReference>
<keyword evidence="2" id="KW-1133">Transmembrane helix</keyword>
<feature type="transmembrane region" description="Helical" evidence="2">
    <location>
        <begin position="15"/>
        <end position="35"/>
    </location>
</feature>
<comment type="caution">
    <text evidence="3">The sequence shown here is derived from an EMBL/GenBank/DDBJ whole genome shotgun (WGS) entry which is preliminary data.</text>
</comment>
<keyword evidence="4" id="KW-1185">Reference proteome</keyword>
<evidence type="ECO:0000256" key="1">
    <source>
        <dbReference type="SAM" id="MobiDB-lite"/>
    </source>
</evidence>
<sequence length="254" mass="27363">MDFWKSILELARRKFVGPPLIALGILAALITYFVVPTHYVSSCSMVLTTPATGGTLSSDPQEPPGLTNPLLQFNEGLRTTAGILVLSMNTPQMLERIGIADGDPTRVTINDGRTSPELLGINLNGPFLYVEVDSDSPATASAVTERAVRLIRAELDARQQALKAPPSTYIAMTEVVPPTVPEARRTGKWGAAAGVLLAMVAAGLGLAYFLDRLRGDRREKRSERDSWAVEPQLWDKGAAAEHADEVQSTTPSAR</sequence>
<evidence type="ECO:0008006" key="5">
    <source>
        <dbReference type="Google" id="ProtNLM"/>
    </source>
</evidence>
<name>A0ABV6U858_9ACTN</name>
<evidence type="ECO:0000256" key="2">
    <source>
        <dbReference type="SAM" id="Phobius"/>
    </source>
</evidence>
<keyword evidence="2" id="KW-0812">Transmembrane</keyword>
<dbReference type="EMBL" id="JBHMQT010000037">
    <property type="protein sequence ID" value="MFC0864157.1"/>
    <property type="molecule type" value="Genomic_DNA"/>
</dbReference>
<accession>A0ABV6U858</accession>
<feature type="transmembrane region" description="Helical" evidence="2">
    <location>
        <begin position="189"/>
        <end position="210"/>
    </location>
</feature>
<feature type="compositionally biased region" description="Basic and acidic residues" evidence="1">
    <location>
        <begin position="218"/>
        <end position="227"/>
    </location>
</feature>
<dbReference type="Proteomes" id="UP001589870">
    <property type="component" value="Unassembled WGS sequence"/>
</dbReference>
<reference evidence="3 4" key="1">
    <citation type="submission" date="2024-09" db="EMBL/GenBank/DDBJ databases">
        <authorList>
            <person name="Sun Q."/>
            <person name="Mori K."/>
        </authorList>
    </citation>
    <scope>NUCLEOTIDE SEQUENCE [LARGE SCALE GENOMIC DNA]</scope>
    <source>
        <strain evidence="3 4">TBRC 1851</strain>
    </source>
</reference>
<evidence type="ECO:0000313" key="4">
    <source>
        <dbReference type="Proteomes" id="UP001589870"/>
    </source>
</evidence>